<feature type="region of interest" description="Disordered" evidence="1">
    <location>
        <begin position="284"/>
        <end position="332"/>
    </location>
</feature>
<feature type="compositionally biased region" description="Low complexity" evidence="1">
    <location>
        <begin position="384"/>
        <end position="399"/>
    </location>
</feature>
<dbReference type="HOGENOM" id="CLU_015384_1_1_1"/>
<dbReference type="Gene3D" id="3.10.350.10">
    <property type="entry name" value="LysM domain"/>
    <property type="match status" value="1"/>
</dbReference>
<dbReference type="PANTHER" id="PTHR20932">
    <property type="entry name" value="LYSM AND PUTATIVE PEPTIDOGLYCAN-BINDING DOMAIN-CONTAINING PROTEIN"/>
    <property type="match status" value="1"/>
</dbReference>
<feature type="compositionally biased region" description="Low complexity" evidence="1">
    <location>
        <begin position="596"/>
        <end position="605"/>
    </location>
</feature>
<dbReference type="RefSeq" id="XP_013269440.1">
    <property type="nucleotide sequence ID" value="XM_013413986.1"/>
</dbReference>
<feature type="region of interest" description="Disordered" evidence="1">
    <location>
        <begin position="383"/>
        <end position="402"/>
    </location>
</feature>
<name>A0A0D2I8Y7_9EURO</name>
<feature type="compositionally biased region" description="Polar residues" evidence="1">
    <location>
        <begin position="1"/>
        <end position="20"/>
    </location>
</feature>
<feature type="compositionally biased region" description="Polar residues" evidence="1">
    <location>
        <begin position="585"/>
        <end position="595"/>
    </location>
</feature>
<feature type="region of interest" description="Disordered" evidence="1">
    <location>
        <begin position="148"/>
        <end position="176"/>
    </location>
</feature>
<feature type="compositionally biased region" description="Low complexity" evidence="1">
    <location>
        <begin position="514"/>
        <end position="528"/>
    </location>
</feature>
<dbReference type="GeneID" id="25296316"/>
<reference evidence="2 3" key="1">
    <citation type="submission" date="2015-01" db="EMBL/GenBank/DDBJ databases">
        <title>The Genome Sequence of Rhinocladiella mackenzie CBS 650.93.</title>
        <authorList>
            <consortium name="The Broad Institute Genomics Platform"/>
            <person name="Cuomo C."/>
            <person name="de Hoog S."/>
            <person name="Gorbushina A."/>
            <person name="Stielow B."/>
            <person name="Teixiera M."/>
            <person name="Abouelleil A."/>
            <person name="Chapman S.B."/>
            <person name="Priest M."/>
            <person name="Young S.K."/>
            <person name="Wortman J."/>
            <person name="Nusbaum C."/>
            <person name="Birren B."/>
        </authorList>
    </citation>
    <scope>NUCLEOTIDE SEQUENCE [LARGE SCALE GENOMIC DNA]</scope>
    <source>
        <strain evidence="2 3">CBS 650.93</strain>
    </source>
</reference>
<dbReference type="VEuPathDB" id="FungiDB:Z518_08245"/>
<keyword evidence="3" id="KW-1185">Reference proteome</keyword>
<evidence type="ECO:0000256" key="1">
    <source>
        <dbReference type="SAM" id="MobiDB-lite"/>
    </source>
</evidence>
<feature type="compositionally biased region" description="Polar residues" evidence="1">
    <location>
        <begin position="148"/>
        <end position="160"/>
    </location>
</feature>
<feature type="compositionally biased region" description="Basic and acidic residues" evidence="1">
    <location>
        <begin position="66"/>
        <end position="76"/>
    </location>
</feature>
<feature type="compositionally biased region" description="Polar residues" evidence="1">
    <location>
        <begin position="36"/>
        <end position="45"/>
    </location>
</feature>
<protein>
    <recommendedName>
        <fullName evidence="4">LysM domain-containing protein</fullName>
    </recommendedName>
</protein>
<feature type="compositionally biased region" description="Low complexity" evidence="1">
    <location>
        <begin position="46"/>
        <end position="59"/>
    </location>
</feature>
<feature type="region of interest" description="Disordered" evidence="1">
    <location>
        <begin position="565"/>
        <end position="605"/>
    </location>
</feature>
<feature type="region of interest" description="Disordered" evidence="1">
    <location>
        <begin position="432"/>
        <end position="455"/>
    </location>
</feature>
<feature type="region of interest" description="Disordered" evidence="1">
    <location>
        <begin position="1"/>
        <end position="104"/>
    </location>
</feature>
<dbReference type="PANTHER" id="PTHR20932:SF8">
    <property type="entry name" value="LD22649P"/>
    <property type="match status" value="1"/>
</dbReference>
<proteinExistence type="predicted"/>
<accession>A0A0D2I8Y7</accession>
<dbReference type="InterPro" id="IPR036779">
    <property type="entry name" value="LysM_dom_sf"/>
</dbReference>
<dbReference type="Proteomes" id="UP000053617">
    <property type="component" value="Unassembled WGS sequence"/>
</dbReference>
<dbReference type="InterPro" id="IPR045030">
    <property type="entry name" value="LYSM1-4"/>
</dbReference>
<dbReference type="OrthoDB" id="2192830at2759"/>
<evidence type="ECO:0000313" key="3">
    <source>
        <dbReference type="Proteomes" id="UP000053617"/>
    </source>
</evidence>
<feature type="compositionally biased region" description="Polar residues" evidence="1">
    <location>
        <begin position="316"/>
        <end position="332"/>
    </location>
</feature>
<feature type="compositionally biased region" description="Basic residues" evidence="1">
    <location>
        <begin position="77"/>
        <end position="86"/>
    </location>
</feature>
<feature type="compositionally biased region" description="Low complexity" evidence="1">
    <location>
        <begin position="88"/>
        <end position="100"/>
    </location>
</feature>
<evidence type="ECO:0000313" key="2">
    <source>
        <dbReference type="EMBL" id="KIX02304.1"/>
    </source>
</evidence>
<feature type="compositionally biased region" description="Polar residues" evidence="1">
    <location>
        <begin position="296"/>
        <end position="307"/>
    </location>
</feature>
<sequence>MNSSSQTGLYQSANSSTSTLRPRAARLISYIDDENSIPTNESNAVSTSSSSTSPRFPSRGVSDNDTVIRSRSTDKSKHGRTKKLRNRSSSGSQSPSSGGPALWDSWSSIQGLASTLLGSDVPGSSKDKTNGPFKAPIWMKQDLLYGTKSSTPQWGPSHQSPADAAQGALEERQAMVQAKRREELLLASVSENLDSSGRHKRRGSDADLSVATPTDSNEDALVYMHKVDKRDTMAGVIIKYNCQAEAFRKINRFWPNDSIQTRTHVLIPVEGSTVRGRKVDSPYLSRGLFDPGPDNVTDQTTSTSVTGETRPLSPNGMYSPSQSGLTTSSAVTSEPPSVITLLSEEIEFKHDSWVMIPNFSEAVEILRVPRRALGYFPRARRKSNATYTDTSTTSTPKSSFDMLRHPPTHAAQTSTSLNASPVRRLGVPPRPMFGRQRSSSATGGPGNSFVDALRGPGGVGNLRGLRTEISRPGPADDPLNRKFAQYLPDLLPPEDMPRTGFSIRPTPKTTPRASSDSIRSTRSNSNSSGFGEVSGAIEGWVRKMAGAKRERGAVVDKMGDLIELETNPDGESHHVNSIAGKSKDSATTPTAISPRTSAGVASTTASATEVLLNERFPIRGRVRNAYASASSSGKDKGD</sequence>
<dbReference type="AlphaFoldDB" id="A0A0D2I8Y7"/>
<evidence type="ECO:0008006" key="4">
    <source>
        <dbReference type="Google" id="ProtNLM"/>
    </source>
</evidence>
<feature type="region of interest" description="Disordered" evidence="1">
    <location>
        <begin position="193"/>
        <end position="213"/>
    </location>
</feature>
<gene>
    <name evidence="2" type="ORF">Z518_08245</name>
</gene>
<organism evidence="2 3">
    <name type="scientific">Rhinocladiella mackenziei CBS 650.93</name>
    <dbReference type="NCBI Taxonomy" id="1442369"/>
    <lineage>
        <taxon>Eukaryota</taxon>
        <taxon>Fungi</taxon>
        <taxon>Dikarya</taxon>
        <taxon>Ascomycota</taxon>
        <taxon>Pezizomycotina</taxon>
        <taxon>Eurotiomycetes</taxon>
        <taxon>Chaetothyriomycetidae</taxon>
        <taxon>Chaetothyriales</taxon>
        <taxon>Herpotrichiellaceae</taxon>
        <taxon>Rhinocladiella</taxon>
    </lineage>
</organism>
<feature type="region of interest" description="Disordered" evidence="1">
    <location>
        <begin position="489"/>
        <end position="533"/>
    </location>
</feature>
<dbReference type="EMBL" id="KN847480">
    <property type="protein sequence ID" value="KIX02304.1"/>
    <property type="molecule type" value="Genomic_DNA"/>
</dbReference>